<comment type="caution">
    <text evidence="2">The sequence shown here is derived from an EMBL/GenBank/DDBJ whole genome shotgun (WGS) entry which is preliminary data.</text>
</comment>
<proteinExistence type="predicted"/>
<keyword evidence="3" id="KW-1185">Reference proteome</keyword>
<dbReference type="InterPro" id="IPR036986">
    <property type="entry name" value="S4_RNA-bd_sf"/>
</dbReference>
<accession>A0A845SNV8</accession>
<reference evidence="2 3" key="2">
    <citation type="submission" date="2020-02" db="EMBL/GenBank/DDBJ databases">
        <title>The new genus of Enterobacteriales.</title>
        <authorList>
            <person name="Kim I.S."/>
        </authorList>
    </citation>
    <scope>NUCLEOTIDE SEQUENCE [LARGE SCALE GENOMIC DNA]</scope>
    <source>
        <strain evidence="2 3">SAP-6</strain>
    </source>
</reference>
<sequence length="70" mass="7781">METFSLDGHPYIELCDLLKIQGWCHSGAAAKTAIYGQQVKVNGAMETRKRCKIVADQQVEFLGQVVKVVE</sequence>
<evidence type="ECO:0000256" key="1">
    <source>
        <dbReference type="PROSITE-ProRule" id="PRU00182"/>
    </source>
</evidence>
<name>A0A845SNV8_9GAMM</name>
<dbReference type="Pfam" id="PF13275">
    <property type="entry name" value="S4_2"/>
    <property type="match status" value="1"/>
</dbReference>
<organism evidence="2 3">
    <name type="scientific">Acerihabitans arboris</name>
    <dbReference type="NCBI Taxonomy" id="2691583"/>
    <lineage>
        <taxon>Bacteria</taxon>
        <taxon>Pseudomonadati</taxon>
        <taxon>Pseudomonadota</taxon>
        <taxon>Gammaproteobacteria</taxon>
        <taxon>Enterobacterales</taxon>
        <taxon>Pectobacteriaceae</taxon>
        <taxon>Acerihabitans</taxon>
    </lineage>
</organism>
<dbReference type="RefSeq" id="WP_162367763.1">
    <property type="nucleotide sequence ID" value="NZ_WUBS01000015.1"/>
</dbReference>
<dbReference type="GO" id="GO:0003723">
    <property type="term" value="F:RNA binding"/>
    <property type="evidence" value="ECO:0007669"/>
    <property type="project" value="UniProtKB-KW"/>
</dbReference>
<evidence type="ECO:0000313" key="2">
    <source>
        <dbReference type="EMBL" id="NDL65062.1"/>
    </source>
</evidence>
<protein>
    <submittedName>
        <fullName evidence="2">Ribosome-associated protein YbcJ</fullName>
    </submittedName>
</protein>
<reference evidence="2 3" key="1">
    <citation type="submission" date="2019-12" db="EMBL/GenBank/DDBJ databases">
        <authorList>
            <person name="Lee S.D."/>
        </authorList>
    </citation>
    <scope>NUCLEOTIDE SEQUENCE [LARGE SCALE GENOMIC DNA]</scope>
    <source>
        <strain evidence="2 3">SAP-6</strain>
    </source>
</reference>
<dbReference type="PROSITE" id="PS50889">
    <property type="entry name" value="S4"/>
    <property type="match status" value="1"/>
</dbReference>
<dbReference type="EMBL" id="WUBS01000015">
    <property type="protein sequence ID" value="NDL65062.1"/>
    <property type="molecule type" value="Genomic_DNA"/>
</dbReference>
<dbReference type="NCBIfam" id="NF008561">
    <property type="entry name" value="PRK11507.1"/>
    <property type="match status" value="1"/>
</dbReference>
<dbReference type="Proteomes" id="UP000461443">
    <property type="component" value="Unassembled WGS sequence"/>
</dbReference>
<evidence type="ECO:0000313" key="3">
    <source>
        <dbReference type="Proteomes" id="UP000461443"/>
    </source>
</evidence>
<dbReference type="Gene3D" id="3.10.290.10">
    <property type="entry name" value="RNA-binding S4 domain"/>
    <property type="match status" value="1"/>
</dbReference>
<dbReference type="AlphaFoldDB" id="A0A845SNV8"/>
<dbReference type="SUPFAM" id="SSF55174">
    <property type="entry name" value="Alpha-L RNA-binding motif"/>
    <property type="match status" value="1"/>
</dbReference>
<keyword evidence="1" id="KW-0694">RNA-binding</keyword>
<gene>
    <name evidence="2" type="primary">ybcJ</name>
    <name evidence="2" type="ORF">GRH90_20215</name>
</gene>